<keyword evidence="3" id="KW-0378">Hydrolase</keyword>
<dbReference type="Pfam" id="PF00089">
    <property type="entry name" value="Trypsin"/>
    <property type="match status" value="1"/>
</dbReference>
<evidence type="ECO:0000313" key="8">
    <source>
        <dbReference type="EMBL" id="PVU84717.1"/>
    </source>
</evidence>
<dbReference type="SUPFAM" id="SSF50494">
    <property type="entry name" value="Trypsin-like serine proteases"/>
    <property type="match status" value="1"/>
</dbReference>
<dbReference type="InterPro" id="IPR050430">
    <property type="entry name" value="Peptidase_S1"/>
</dbReference>
<dbReference type="PRINTS" id="PR00722">
    <property type="entry name" value="CHYMOTRYPSIN"/>
</dbReference>
<keyword evidence="5" id="KW-1015">Disulfide bond</keyword>
<dbReference type="PANTHER" id="PTHR24276">
    <property type="entry name" value="POLYSERASE-RELATED"/>
    <property type="match status" value="1"/>
</dbReference>
<keyword evidence="6" id="KW-0732">Signal</keyword>
<dbReference type="FunFam" id="2.40.10.10:FF:000372">
    <property type="entry name" value="Myeloblastin"/>
    <property type="match status" value="1"/>
</dbReference>
<dbReference type="PANTHER" id="PTHR24276:SF98">
    <property type="entry name" value="FI18310P1-RELATED"/>
    <property type="match status" value="1"/>
</dbReference>
<evidence type="ECO:0000313" key="9">
    <source>
        <dbReference type="Proteomes" id="UP000245383"/>
    </source>
</evidence>
<reference evidence="8 9" key="1">
    <citation type="journal article" date="2018" name="MBio">
        <title>Comparative Genomics Reveals the Core Gene Toolbox for the Fungus-Insect Symbiosis.</title>
        <authorList>
            <person name="Wang Y."/>
            <person name="Stata M."/>
            <person name="Wang W."/>
            <person name="Stajich J.E."/>
            <person name="White M.M."/>
            <person name="Moncalvo J.M."/>
        </authorList>
    </citation>
    <scope>NUCLEOTIDE SEQUENCE [LARGE SCALE GENOMIC DNA]</scope>
    <source>
        <strain evidence="8 9">SWE-8-4</strain>
    </source>
</reference>
<name>A0A2T9XXB1_9FUNG</name>
<evidence type="ECO:0000256" key="4">
    <source>
        <dbReference type="ARBA" id="ARBA00022825"/>
    </source>
</evidence>
<evidence type="ECO:0000256" key="5">
    <source>
        <dbReference type="ARBA" id="ARBA00023157"/>
    </source>
</evidence>
<keyword evidence="9" id="KW-1185">Reference proteome</keyword>
<dbReference type="InterPro" id="IPR043504">
    <property type="entry name" value="Peptidase_S1_PA_chymotrypsin"/>
</dbReference>
<dbReference type="Gene3D" id="2.40.10.10">
    <property type="entry name" value="Trypsin-like serine proteases"/>
    <property type="match status" value="1"/>
</dbReference>
<dbReference type="STRING" id="133385.A0A2T9XXB1"/>
<dbReference type="PROSITE" id="PS50240">
    <property type="entry name" value="TRYPSIN_DOM"/>
    <property type="match status" value="1"/>
</dbReference>
<dbReference type="InterPro" id="IPR001254">
    <property type="entry name" value="Trypsin_dom"/>
</dbReference>
<dbReference type="EMBL" id="MBFR01001038">
    <property type="protein sequence ID" value="PVU84717.1"/>
    <property type="molecule type" value="Genomic_DNA"/>
</dbReference>
<feature type="non-terminal residue" evidence="8">
    <location>
        <position position="189"/>
    </location>
</feature>
<evidence type="ECO:0000256" key="3">
    <source>
        <dbReference type="ARBA" id="ARBA00022801"/>
    </source>
</evidence>
<dbReference type="InterPro" id="IPR009003">
    <property type="entry name" value="Peptidase_S1_PA"/>
</dbReference>
<dbReference type="Proteomes" id="UP000245383">
    <property type="component" value="Unassembled WGS sequence"/>
</dbReference>
<feature type="domain" description="Peptidase S1" evidence="7">
    <location>
        <begin position="39"/>
        <end position="189"/>
    </location>
</feature>
<sequence>MKFYILFLWGFILATALSSVRSNTFSDNDDANTPLVTNVINGKPASKKNFSFIAQIYLKYPNKKLKHQCGGTLIAQEYIITAAHCLYDNDLKKIPLKYIKVVVGQMTRKTDKNSHKLYSVKNMHTFDYNENTDRDFAVIELSSIVPKTTAISAGIYSGKIFNNLPVVVAGFGITDPVSLKEKSKNENDG</sequence>
<dbReference type="InterPro" id="IPR001314">
    <property type="entry name" value="Peptidase_S1A"/>
</dbReference>
<dbReference type="GO" id="GO:0004252">
    <property type="term" value="F:serine-type endopeptidase activity"/>
    <property type="evidence" value="ECO:0007669"/>
    <property type="project" value="InterPro"/>
</dbReference>
<evidence type="ECO:0000256" key="1">
    <source>
        <dbReference type="ARBA" id="ARBA00007664"/>
    </source>
</evidence>
<comment type="caution">
    <text evidence="8">The sequence shown here is derived from an EMBL/GenBank/DDBJ whole genome shotgun (WGS) entry which is preliminary data.</text>
</comment>
<evidence type="ECO:0000256" key="6">
    <source>
        <dbReference type="SAM" id="SignalP"/>
    </source>
</evidence>
<evidence type="ECO:0000256" key="2">
    <source>
        <dbReference type="ARBA" id="ARBA00022670"/>
    </source>
</evidence>
<dbReference type="PROSITE" id="PS00134">
    <property type="entry name" value="TRYPSIN_HIS"/>
    <property type="match status" value="1"/>
</dbReference>
<keyword evidence="2" id="KW-0645">Protease</keyword>
<feature type="signal peptide" evidence="6">
    <location>
        <begin position="1"/>
        <end position="22"/>
    </location>
</feature>
<dbReference type="GO" id="GO:0006508">
    <property type="term" value="P:proteolysis"/>
    <property type="evidence" value="ECO:0007669"/>
    <property type="project" value="UniProtKB-KW"/>
</dbReference>
<dbReference type="InterPro" id="IPR018114">
    <property type="entry name" value="TRYPSIN_HIS"/>
</dbReference>
<accession>A0A2T9XXB1</accession>
<comment type="similarity">
    <text evidence="1">Belongs to the peptidase S1 family.</text>
</comment>
<proteinExistence type="inferred from homology"/>
<protein>
    <recommendedName>
        <fullName evidence="7">Peptidase S1 domain-containing protein</fullName>
    </recommendedName>
</protein>
<dbReference type="OrthoDB" id="6380398at2759"/>
<organism evidence="8 9">
    <name type="scientific">Smittium simulii</name>
    <dbReference type="NCBI Taxonomy" id="133385"/>
    <lineage>
        <taxon>Eukaryota</taxon>
        <taxon>Fungi</taxon>
        <taxon>Fungi incertae sedis</taxon>
        <taxon>Zoopagomycota</taxon>
        <taxon>Kickxellomycotina</taxon>
        <taxon>Harpellomycetes</taxon>
        <taxon>Harpellales</taxon>
        <taxon>Legeriomycetaceae</taxon>
        <taxon>Smittium</taxon>
    </lineage>
</organism>
<evidence type="ECO:0000259" key="7">
    <source>
        <dbReference type="PROSITE" id="PS50240"/>
    </source>
</evidence>
<feature type="chain" id="PRO_5015433076" description="Peptidase S1 domain-containing protein" evidence="6">
    <location>
        <begin position="23"/>
        <end position="189"/>
    </location>
</feature>
<keyword evidence="4" id="KW-0720">Serine protease</keyword>
<gene>
    <name evidence="8" type="ORF">BB561_007027</name>
</gene>
<dbReference type="AlphaFoldDB" id="A0A2T9XXB1"/>